<reference evidence="1" key="2">
    <citation type="submission" date="2025-09" db="UniProtKB">
        <authorList>
            <consortium name="EnsemblPlants"/>
        </authorList>
    </citation>
    <scope>IDENTIFICATION</scope>
</reference>
<organism evidence="1 2">
    <name type="scientific">Avena sativa</name>
    <name type="common">Oat</name>
    <dbReference type="NCBI Taxonomy" id="4498"/>
    <lineage>
        <taxon>Eukaryota</taxon>
        <taxon>Viridiplantae</taxon>
        <taxon>Streptophyta</taxon>
        <taxon>Embryophyta</taxon>
        <taxon>Tracheophyta</taxon>
        <taxon>Spermatophyta</taxon>
        <taxon>Magnoliopsida</taxon>
        <taxon>Liliopsida</taxon>
        <taxon>Poales</taxon>
        <taxon>Poaceae</taxon>
        <taxon>BOP clade</taxon>
        <taxon>Pooideae</taxon>
        <taxon>Poodae</taxon>
        <taxon>Poeae</taxon>
        <taxon>Poeae Chloroplast Group 1 (Aveneae type)</taxon>
        <taxon>Aveninae</taxon>
        <taxon>Avena</taxon>
    </lineage>
</organism>
<protein>
    <submittedName>
        <fullName evidence="1">Uncharacterized protein</fullName>
    </submittedName>
</protein>
<evidence type="ECO:0000313" key="1">
    <source>
        <dbReference type="EnsemblPlants" id="AVESA.00010b.r2.2CG0296260.1.CDS"/>
    </source>
</evidence>
<keyword evidence="2" id="KW-1185">Reference proteome</keyword>
<proteinExistence type="predicted"/>
<evidence type="ECO:0000313" key="2">
    <source>
        <dbReference type="Proteomes" id="UP001732700"/>
    </source>
</evidence>
<sequence length="537" mass="59549">MRTRRCPRAPGVHAAAGGAGSSCAGGSARGFDEEEKEKSELTVESDLSFPSSEVLPKVVDAVEVVGQFAAQFLHRTEEIKKGLLHNRRMVDVMGLERWLRKVEALAELAWFTELCSREETAVPPLELFECAFRALEGASSDELHRAGADARRLWIGPVALLAFFFCPVSKKVMDNPVVITSGKTVGRSELEKWWKKEKRICPVTGEVLKHDISIPDVLIARCISRWRAANKISDLTTSTDPPAISPEEETQFKEATILDHSPSSSGEDYEAISCLLEQCSFLHLFGRCPGTITKLACILPETCLEPCPELDNIILEIFAKAASYSPNKEVLGDDRYTIPVLIARAFLGPLPTRAKCAEILGLLADNYYNKIKIGELGGFAPLMELLLVGDIDVKKTVAVALASLCEAQENWSRFVREGVADAAISLMRNDKLVEEAHSIFLQAEGFDMAMMEIMDKLALFEGDEMCQEMSDRLCDTFLRSKPGQRRRPANFALEASSSSSSSSLDDVQAIVSWLQNRSYNPRTYRYSRKQQARDASR</sequence>
<name>A0ACD5UPR7_AVESA</name>
<dbReference type="EnsemblPlants" id="AVESA.00010b.r2.2CG0296260.1">
    <property type="protein sequence ID" value="AVESA.00010b.r2.2CG0296260.1.CDS"/>
    <property type="gene ID" value="AVESA.00010b.r2.2CG0296260"/>
</dbReference>
<dbReference type="Proteomes" id="UP001732700">
    <property type="component" value="Chromosome 2C"/>
</dbReference>
<reference evidence="1" key="1">
    <citation type="submission" date="2021-05" db="EMBL/GenBank/DDBJ databases">
        <authorList>
            <person name="Scholz U."/>
            <person name="Mascher M."/>
            <person name="Fiebig A."/>
        </authorList>
    </citation>
    <scope>NUCLEOTIDE SEQUENCE [LARGE SCALE GENOMIC DNA]</scope>
</reference>
<accession>A0ACD5UPR7</accession>